<organism evidence="1 2">
    <name type="scientific">Dreissena polymorpha</name>
    <name type="common">Zebra mussel</name>
    <name type="synonym">Mytilus polymorpha</name>
    <dbReference type="NCBI Taxonomy" id="45954"/>
    <lineage>
        <taxon>Eukaryota</taxon>
        <taxon>Metazoa</taxon>
        <taxon>Spiralia</taxon>
        <taxon>Lophotrochozoa</taxon>
        <taxon>Mollusca</taxon>
        <taxon>Bivalvia</taxon>
        <taxon>Autobranchia</taxon>
        <taxon>Heteroconchia</taxon>
        <taxon>Euheterodonta</taxon>
        <taxon>Imparidentia</taxon>
        <taxon>Neoheterodontei</taxon>
        <taxon>Myida</taxon>
        <taxon>Dreissenoidea</taxon>
        <taxon>Dreissenidae</taxon>
        <taxon>Dreissena</taxon>
    </lineage>
</organism>
<name>A0A9D4R831_DREPO</name>
<proteinExistence type="predicted"/>
<reference evidence="1" key="2">
    <citation type="submission" date="2020-11" db="EMBL/GenBank/DDBJ databases">
        <authorList>
            <person name="McCartney M.A."/>
            <person name="Auch B."/>
            <person name="Kono T."/>
            <person name="Mallez S."/>
            <person name="Becker A."/>
            <person name="Gohl D.M."/>
            <person name="Silverstein K.A.T."/>
            <person name="Koren S."/>
            <person name="Bechman K.B."/>
            <person name="Herman A."/>
            <person name="Abrahante J.E."/>
            <person name="Garbe J."/>
        </authorList>
    </citation>
    <scope>NUCLEOTIDE SEQUENCE</scope>
    <source>
        <strain evidence="1">Duluth1</strain>
        <tissue evidence="1">Whole animal</tissue>
    </source>
</reference>
<accession>A0A9D4R831</accession>
<dbReference type="AlphaFoldDB" id="A0A9D4R831"/>
<evidence type="ECO:0000313" key="2">
    <source>
        <dbReference type="Proteomes" id="UP000828390"/>
    </source>
</evidence>
<evidence type="ECO:0000313" key="1">
    <source>
        <dbReference type="EMBL" id="KAH3857683.1"/>
    </source>
</evidence>
<protein>
    <submittedName>
        <fullName evidence="1">Uncharacterized protein</fullName>
    </submittedName>
</protein>
<dbReference type="Proteomes" id="UP000828390">
    <property type="component" value="Unassembled WGS sequence"/>
</dbReference>
<reference evidence="1" key="1">
    <citation type="journal article" date="2019" name="bioRxiv">
        <title>The Genome of the Zebra Mussel, Dreissena polymorpha: A Resource for Invasive Species Research.</title>
        <authorList>
            <person name="McCartney M.A."/>
            <person name="Auch B."/>
            <person name="Kono T."/>
            <person name="Mallez S."/>
            <person name="Zhang Y."/>
            <person name="Obille A."/>
            <person name="Becker A."/>
            <person name="Abrahante J.E."/>
            <person name="Garbe J."/>
            <person name="Badalamenti J.P."/>
            <person name="Herman A."/>
            <person name="Mangelson H."/>
            <person name="Liachko I."/>
            <person name="Sullivan S."/>
            <person name="Sone E.D."/>
            <person name="Koren S."/>
            <person name="Silverstein K.A.T."/>
            <person name="Beckman K.B."/>
            <person name="Gohl D.M."/>
        </authorList>
    </citation>
    <scope>NUCLEOTIDE SEQUENCE</scope>
    <source>
        <strain evidence="1">Duluth1</strain>
        <tissue evidence="1">Whole animal</tissue>
    </source>
</reference>
<dbReference type="EMBL" id="JAIWYP010000003">
    <property type="protein sequence ID" value="KAH3857683.1"/>
    <property type="molecule type" value="Genomic_DNA"/>
</dbReference>
<keyword evidence="2" id="KW-1185">Reference proteome</keyword>
<sequence length="92" mass="10550">MFAQVARDQRLSGFMSYLSNKPSPHSSVNEALKLEDLIELYQHAASRLIQGAAMKMQSLMKNGRFEEEACAAFRWCRQPRLRMSLVDMILAE</sequence>
<gene>
    <name evidence="1" type="ORF">DPMN_100295</name>
</gene>
<comment type="caution">
    <text evidence="1">The sequence shown here is derived from an EMBL/GenBank/DDBJ whole genome shotgun (WGS) entry which is preliminary data.</text>
</comment>